<evidence type="ECO:0000313" key="3">
    <source>
        <dbReference type="Proteomes" id="UP000294850"/>
    </source>
</evidence>
<dbReference type="Proteomes" id="UP000294850">
    <property type="component" value="Unassembled WGS sequence"/>
</dbReference>
<dbReference type="InterPro" id="IPR001437">
    <property type="entry name" value="Tscrpt_elong_fac_GreA/B_C"/>
</dbReference>
<keyword evidence="2" id="KW-0648">Protein biosynthesis</keyword>
<dbReference type="AlphaFoldDB" id="A0A4R5DKX2"/>
<proteinExistence type="predicted"/>
<dbReference type="InterPro" id="IPR036953">
    <property type="entry name" value="GreA/GreB_C_sf"/>
</dbReference>
<accession>A0A4R5DKX2</accession>
<dbReference type="EMBL" id="SMFL01000005">
    <property type="protein sequence ID" value="TDE14846.1"/>
    <property type="molecule type" value="Genomic_DNA"/>
</dbReference>
<reference evidence="2 3" key="1">
    <citation type="submission" date="2019-03" db="EMBL/GenBank/DDBJ databases">
        <title>Dyadobacter AR-3-6 sp. nov., isolated from arctic soil.</title>
        <authorList>
            <person name="Chaudhary D.K."/>
        </authorList>
    </citation>
    <scope>NUCLEOTIDE SEQUENCE [LARGE SCALE GENOMIC DNA]</scope>
    <source>
        <strain evidence="2 3">AR-3-6</strain>
    </source>
</reference>
<dbReference type="GO" id="GO:0003677">
    <property type="term" value="F:DNA binding"/>
    <property type="evidence" value="ECO:0007669"/>
    <property type="project" value="InterPro"/>
</dbReference>
<dbReference type="Gene3D" id="3.10.50.30">
    <property type="entry name" value="Transcription elongation factor, GreA/GreB, C-terminal domain"/>
    <property type="match status" value="1"/>
</dbReference>
<keyword evidence="2" id="KW-0251">Elongation factor</keyword>
<organism evidence="2 3">
    <name type="scientific">Dyadobacter psychrotolerans</name>
    <dbReference type="NCBI Taxonomy" id="2541721"/>
    <lineage>
        <taxon>Bacteria</taxon>
        <taxon>Pseudomonadati</taxon>
        <taxon>Bacteroidota</taxon>
        <taxon>Cytophagia</taxon>
        <taxon>Cytophagales</taxon>
        <taxon>Spirosomataceae</taxon>
        <taxon>Dyadobacter</taxon>
    </lineage>
</organism>
<dbReference type="GO" id="GO:0032784">
    <property type="term" value="P:regulation of DNA-templated transcription elongation"/>
    <property type="evidence" value="ECO:0007669"/>
    <property type="project" value="InterPro"/>
</dbReference>
<comment type="caution">
    <text evidence="2">The sequence shown here is derived from an EMBL/GenBank/DDBJ whole genome shotgun (WGS) entry which is preliminary data.</text>
</comment>
<dbReference type="Pfam" id="PF01272">
    <property type="entry name" value="GreA_GreB"/>
    <property type="match status" value="1"/>
</dbReference>
<dbReference type="RefSeq" id="WP_131959430.1">
    <property type="nucleotide sequence ID" value="NZ_SMFL01000005.1"/>
</dbReference>
<dbReference type="GO" id="GO:0003746">
    <property type="term" value="F:translation elongation factor activity"/>
    <property type="evidence" value="ECO:0007669"/>
    <property type="project" value="UniProtKB-KW"/>
</dbReference>
<dbReference type="SUPFAM" id="SSF54534">
    <property type="entry name" value="FKBP-like"/>
    <property type="match status" value="1"/>
</dbReference>
<protein>
    <submittedName>
        <fullName evidence="2">GreA/GreB family elongation factor</fullName>
    </submittedName>
</protein>
<evidence type="ECO:0000259" key="1">
    <source>
        <dbReference type="Pfam" id="PF01272"/>
    </source>
</evidence>
<gene>
    <name evidence="2" type="ORF">E0F88_16840</name>
</gene>
<evidence type="ECO:0000313" key="2">
    <source>
        <dbReference type="EMBL" id="TDE14846.1"/>
    </source>
</evidence>
<sequence length="126" mass="13856">MQEITPIILTKEDFFALKQCIGPLSSQEFEGQVALVRALNEAIVVEETILPCSCVRLGAAIKIRSWPDNRLTELKIVLPGQASSNENKISVLDPLGSALIGLCKTEKIELTAKGVKRLYEIIDVSY</sequence>
<name>A0A4R5DKX2_9BACT</name>
<keyword evidence="3" id="KW-1185">Reference proteome</keyword>
<feature type="domain" description="Transcription elongation factor GreA/GreB C-terminal" evidence="1">
    <location>
        <begin position="52"/>
        <end position="126"/>
    </location>
</feature>
<dbReference type="OrthoDB" id="192847at2"/>